<comment type="caution">
    <text evidence="2">The sequence shown here is derived from an EMBL/GenBank/DDBJ whole genome shotgun (WGS) entry which is preliminary data.</text>
</comment>
<dbReference type="RefSeq" id="WP_396946867.1">
    <property type="nucleotide sequence ID" value="NZ_JBIRXV010000006.1"/>
</dbReference>
<gene>
    <name evidence="2" type="ORF">ACH47G_25395</name>
</gene>
<evidence type="ECO:0000313" key="3">
    <source>
        <dbReference type="Proteomes" id="UP001611450"/>
    </source>
</evidence>
<proteinExistence type="predicted"/>
<protein>
    <submittedName>
        <fullName evidence="2">Toxin glutamine deamidase domain-containing protein</fullName>
    </submittedName>
</protein>
<dbReference type="InterPro" id="IPR028908">
    <property type="entry name" value="Tox-PL_dom"/>
</dbReference>
<accession>A0ABW7WQ29</accession>
<dbReference type="EMBL" id="JBIRXV010000006">
    <property type="protein sequence ID" value="MFI2323827.1"/>
    <property type="molecule type" value="Genomic_DNA"/>
</dbReference>
<organism evidence="2 3">
    <name type="scientific">Nocardia beijingensis</name>
    <dbReference type="NCBI Taxonomy" id="95162"/>
    <lineage>
        <taxon>Bacteria</taxon>
        <taxon>Bacillati</taxon>
        <taxon>Actinomycetota</taxon>
        <taxon>Actinomycetes</taxon>
        <taxon>Mycobacteriales</taxon>
        <taxon>Nocardiaceae</taxon>
        <taxon>Nocardia</taxon>
    </lineage>
</organism>
<dbReference type="Pfam" id="PF15644">
    <property type="entry name" value="Gln_amidase"/>
    <property type="match status" value="1"/>
</dbReference>
<evidence type="ECO:0000259" key="1">
    <source>
        <dbReference type="Pfam" id="PF15644"/>
    </source>
</evidence>
<reference evidence="2 3" key="1">
    <citation type="submission" date="2024-10" db="EMBL/GenBank/DDBJ databases">
        <title>The Natural Products Discovery Center: Release of the First 8490 Sequenced Strains for Exploring Actinobacteria Biosynthetic Diversity.</title>
        <authorList>
            <person name="Kalkreuter E."/>
            <person name="Kautsar S.A."/>
            <person name="Yang D."/>
            <person name="Bader C.D."/>
            <person name="Teijaro C.N."/>
            <person name="Fluegel L."/>
            <person name="Davis C.M."/>
            <person name="Simpson J.R."/>
            <person name="Lauterbach L."/>
            <person name="Steele A.D."/>
            <person name="Gui C."/>
            <person name="Meng S."/>
            <person name="Li G."/>
            <person name="Viehrig K."/>
            <person name="Ye F."/>
            <person name="Su P."/>
            <person name="Kiefer A.F."/>
            <person name="Nichols A."/>
            <person name="Cepeda A.J."/>
            <person name="Yan W."/>
            <person name="Fan B."/>
            <person name="Jiang Y."/>
            <person name="Adhikari A."/>
            <person name="Zheng C.-J."/>
            <person name="Schuster L."/>
            <person name="Cowan T.M."/>
            <person name="Smanski M.J."/>
            <person name="Chevrette M.G."/>
            <person name="De Carvalho L.P.S."/>
            <person name="Shen B."/>
        </authorList>
    </citation>
    <scope>NUCLEOTIDE SEQUENCE [LARGE SCALE GENOMIC DNA]</scope>
    <source>
        <strain evidence="2 3">NPDC019626</strain>
    </source>
</reference>
<sequence>MKGPLSAALDEVRRRLKGMLGTAEDSVDGRATAGEALNNYYRAKGETLRAGAHDFDRTDREGAAAIAGIVPDPAGSTLAAGRFGDAGSVPLVEIRPAGVTKLIRNVHQPTTVEAAAMRRAYAAQAAIMSRIGSRPPTLDEVRQLLSLVNPTRSRTAGNCMECSWAVRDILAGRPAVAGPSGAQKFIEPSAERFHGDSHREIHEAIAEKLREPGQNAIMSGNRYSDAFGHHYNVANIDDGIYYLDGQTGIVTAENIVPDGDYYVVFPMPDNSA</sequence>
<keyword evidence="3" id="KW-1185">Reference proteome</keyword>
<feature type="domain" description="Tox-PL" evidence="1">
    <location>
        <begin position="158"/>
        <end position="248"/>
    </location>
</feature>
<evidence type="ECO:0000313" key="2">
    <source>
        <dbReference type="EMBL" id="MFI2323827.1"/>
    </source>
</evidence>
<name>A0ABW7WQ29_9NOCA</name>
<dbReference type="Proteomes" id="UP001611450">
    <property type="component" value="Unassembled WGS sequence"/>
</dbReference>